<protein>
    <submittedName>
        <fullName evidence="2">Uncharacterized protein</fullName>
    </submittedName>
</protein>
<dbReference type="AlphaFoldDB" id="A0A5N7DLS9"/>
<dbReference type="Proteomes" id="UP000325579">
    <property type="component" value="Unassembled WGS sequence"/>
</dbReference>
<gene>
    <name evidence="2" type="ORF">BDV37DRAFT_281027</name>
</gene>
<reference evidence="2 3" key="1">
    <citation type="submission" date="2019-04" db="EMBL/GenBank/DDBJ databases">
        <authorList>
            <consortium name="DOE Joint Genome Institute"/>
            <person name="Mondo S."/>
            <person name="Kjaerbolling I."/>
            <person name="Vesth T."/>
            <person name="Frisvad J.C."/>
            <person name="Nybo J.L."/>
            <person name="Theobald S."/>
            <person name="Kildgaard S."/>
            <person name="Isbrandt T."/>
            <person name="Kuo A."/>
            <person name="Sato A."/>
            <person name="Lyhne E.K."/>
            <person name="Kogle M.E."/>
            <person name="Wiebenga A."/>
            <person name="Kun R.S."/>
            <person name="Lubbers R.J."/>
            <person name="Makela M.R."/>
            <person name="Barry K."/>
            <person name="Chovatia M."/>
            <person name="Clum A."/>
            <person name="Daum C."/>
            <person name="Haridas S."/>
            <person name="He G."/>
            <person name="LaButti K."/>
            <person name="Lipzen A."/>
            <person name="Riley R."/>
            <person name="Salamov A."/>
            <person name="Simmons B.A."/>
            <person name="Magnuson J.K."/>
            <person name="Henrissat B."/>
            <person name="Mortensen U.H."/>
            <person name="Larsen T.O."/>
            <person name="Devries R.P."/>
            <person name="Grigoriev I.V."/>
            <person name="Machida M."/>
            <person name="Baker S.E."/>
            <person name="Andersen M.R."/>
            <person name="Cantor M.N."/>
            <person name="Hua S.X."/>
        </authorList>
    </citation>
    <scope>NUCLEOTIDE SEQUENCE [LARGE SCALE GENOMIC DNA]</scope>
    <source>
        <strain evidence="2 3">CBS 119388</strain>
    </source>
</reference>
<sequence length="332" mass="37884">MFSFHSIGIDISPAMGSTPQHIIRPIEDMLSSSAFESELPMGTPWGIGSTTRAIKRLVVRELSKAEGAPYILLHNVPPSIIERTTDNRQLLGSRAIRLCYNSETRQLIIKFPKEPHEVASRSLGNIFRRAFDTMGLGDKYLSLGSAIADNGRVEKEPDDQWVPKPEYLPAGRNVHWPTVVLECGWSEGLSQLRRDASIWMAHFEAKVAIIVSVERRRHFIQIEKWVPTAGHSLRAGPLIQSRCAQRIHIMETKSGLHINGPFLYIEFEELWLRQPAANERDYVFPHATLEVLADDIWVRQDIWLAERNEELEEVSDEDIEIDNEDDDQEESQ</sequence>
<dbReference type="GeneID" id="43671421"/>
<keyword evidence="3" id="KW-1185">Reference proteome</keyword>
<accession>A0A5N7DLS9</accession>
<name>A0A5N7DLS9_9EURO</name>
<dbReference type="EMBL" id="ML736754">
    <property type="protein sequence ID" value="KAE8406438.1"/>
    <property type="molecule type" value="Genomic_DNA"/>
</dbReference>
<dbReference type="RefSeq" id="XP_031943757.1">
    <property type="nucleotide sequence ID" value="XM_032086730.1"/>
</dbReference>
<feature type="region of interest" description="Disordered" evidence="1">
    <location>
        <begin position="313"/>
        <end position="332"/>
    </location>
</feature>
<evidence type="ECO:0000313" key="2">
    <source>
        <dbReference type="EMBL" id="KAE8406438.1"/>
    </source>
</evidence>
<proteinExistence type="predicted"/>
<organism evidence="2 3">
    <name type="scientific">Aspergillus pseudonomiae</name>
    <dbReference type="NCBI Taxonomy" id="1506151"/>
    <lineage>
        <taxon>Eukaryota</taxon>
        <taxon>Fungi</taxon>
        <taxon>Dikarya</taxon>
        <taxon>Ascomycota</taxon>
        <taxon>Pezizomycotina</taxon>
        <taxon>Eurotiomycetes</taxon>
        <taxon>Eurotiomycetidae</taxon>
        <taxon>Eurotiales</taxon>
        <taxon>Aspergillaceae</taxon>
        <taxon>Aspergillus</taxon>
        <taxon>Aspergillus subgen. Circumdati</taxon>
    </lineage>
</organism>
<evidence type="ECO:0000256" key="1">
    <source>
        <dbReference type="SAM" id="MobiDB-lite"/>
    </source>
</evidence>
<dbReference type="OrthoDB" id="76567at2759"/>
<evidence type="ECO:0000313" key="3">
    <source>
        <dbReference type="Proteomes" id="UP000325579"/>
    </source>
</evidence>